<dbReference type="GO" id="GO:0042391">
    <property type="term" value="P:regulation of membrane potential"/>
    <property type="evidence" value="ECO:0007669"/>
    <property type="project" value="TreeGrafter"/>
</dbReference>
<dbReference type="PANTHER" id="PTHR10217">
    <property type="entry name" value="VOLTAGE AND LIGAND GATED POTASSIUM CHANNEL"/>
    <property type="match status" value="1"/>
</dbReference>
<sequence>MSAETSEYQENLEIVREVAYFSGLELEAQKLLAYLCVRENFAQGTTVFNTGDIDKSAYFIIKGRMEAFLDNVEKPVQIFKENDFVGALTLIGESKRLFTLKAVTDTVCIRLTQDKFEKARGQFPEINNKFLKAAVDKISGREERFLSKYDINCEGCKSAIGLTLI</sequence>
<evidence type="ECO:0000313" key="2">
    <source>
        <dbReference type="EMBL" id="SMF20370.1"/>
    </source>
</evidence>
<dbReference type="EMBL" id="FWZU01000003">
    <property type="protein sequence ID" value="SMF20370.1"/>
    <property type="molecule type" value="Genomic_DNA"/>
</dbReference>
<dbReference type="RefSeq" id="WP_085102197.1">
    <property type="nucleotide sequence ID" value="NZ_FWZU01000003.1"/>
</dbReference>
<keyword evidence="3" id="KW-1185">Reference proteome</keyword>
<dbReference type="GO" id="GO:0005886">
    <property type="term" value="C:plasma membrane"/>
    <property type="evidence" value="ECO:0007669"/>
    <property type="project" value="TreeGrafter"/>
</dbReference>
<dbReference type="CDD" id="cd00038">
    <property type="entry name" value="CAP_ED"/>
    <property type="match status" value="1"/>
</dbReference>
<evidence type="ECO:0000313" key="3">
    <source>
        <dbReference type="Proteomes" id="UP000192906"/>
    </source>
</evidence>
<dbReference type="PANTHER" id="PTHR10217:SF435">
    <property type="entry name" value="POTASSIUM VOLTAGE-GATED CHANNEL PROTEIN EAG"/>
    <property type="match status" value="1"/>
</dbReference>
<evidence type="ECO:0000259" key="1">
    <source>
        <dbReference type="PROSITE" id="PS50042"/>
    </source>
</evidence>
<dbReference type="SMART" id="SM00100">
    <property type="entry name" value="cNMP"/>
    <property type="match status" value="1"/>
</dbReference>
<dbReference type="AlphaFoldDB" id="A0A1X7DSI0"/>
<dbReference type="Proteomes" id="UP000192906">
    <property type="component" value="Unassembled WGS sequence"/>
</dbReference>
<proteinExistence type="predicted"/>
<dbReference type="OrthoDB" id="5420529at2"/>
<dbReference type="SUPFAM" id="SSF51206">
    <property type="entry name" value="cAMP-binding domain-like"/>
    <property type="match status" value="1"/>
</dbReference>
<dbReference type="InterPro" id="IPR018490">
    <property type="entry name" value="cNMP-bd_dom_sf"/>
</dbReference>
<protein>
    <submittedName>
        <fullName evidence="2">Cyclic nucleotide-binding domain-containing protein</fullName>
    </submittedName>
</protein>
<dbReference type="InterPro" id="IPR014710">
    <property type="entry name" value="RmlC-like_jellyroll"/>
</dbReference>
<dbReference type="InterPro" id="IPR050818">
    <property type="entry name" value="KCNH_animal-type"/>
</dbReference>
<accession>A0A1X7DSI0</accession>
<reference evidence="3" key="1">
    <citation type="submission" date="2017-04" db="EMBL/GenBank/DDBJ databases">
        <authorList>
            <person name="Varghese N."/>
            <person name="Submissions S."/>
        </authorList>
    </citation>
    <scope>NUCLEOTIDE SEQUENCE [LARGE SCALE GENOMIC DNA]</scope>
    <source>
        <strain evidence="3">K3S</strain>
    </source>
</reference>
<organism evidence="2 3">
    <name type="scientific">Desulfovibrio gilichinskyi</name>
    <dbReference type="NCBI Taxonomy" id="1519643"/>
    <lineage>
        <taxon>Bacteria</taxon>
        <taxon>Pseudomonadati</taxon>
        <taxon>Thermodesulfobacteriota</taxon>
        <taxon>Desulfovibrionia</taxon>
        <taxon>Desulfovibrionales</taxon>
        <taxon>Desulfovibrionaceae</taxon>
        <taxon>Desulfovibrio</taxon>
    </lineage>
</organism>
<dbReference type="InterPro" id="IPR000595">
    <property type="entry name" value="cNMP-bd_dom"/>
</dbReference>
<feature type="domain" description="Cyclic nucleotide-binding" evidence="1">
    <location>
        <begin position="20"/>
        <end position="137"/>
    </location>
</feature>
<dbReference type="PROSITE" id="PS50042">
    <property type="entry name" value="CNMP_BINDING_3"/>
    <property type="match status" value="1"/>
</dbReference>
<gene>
    <name evidence="2" type="ORF">SAMN06295933_2253</name>
</gene>
<dbReference type="Pfam" id="PF00027">
    <property type="entry name" value="cNMP_binding"/>
    <property type="match status" value="1"/>
</dbReference>
<dbReference type="Gene3D" id="2.60.120.10">
    <property type="entry name" value="Jelly Rolls"/>
    <property type="match status" value="1"/>
</dbReference>
<name>A0A1X7DSI0_9BACT</name>
<dbReference type="GO" id="GO:0005249">
    <property type="term" value="F:voltage-gated potassium channel activity"/>
    <property type="evidence" value="ECO:0007669"/>
    <property type="project" value="TreeGrafter"/>
</dbReference>
<dbReference type="STRING" id="1519643.SAMN06295933_2253"/>